<evidence type="ECO:0000313" key="2">
    <source>
        <dbReference type="EMBL" id="KIY62818.1"/>
    </source>
</evidence>
<proteinExistence type="predicted"/>
<feature type="transmembrane region" description="Helical" evidence="1">
    <location>
        <begin position="254"/>
        <end position="278"/>
    </location>
</feature>
<feature type="transmembrane region" description="Helical" evidence="1">
    <location>
        <begin position="124"/>
        <end position="145"/>
    </location>
</feature>
<feature type="transmembrane region" description="Helical" evidence="1">
    <location>
        <begin position="298"/>
        <end position="317"/>
    </location>
</feature>
<keyword evidence="3" id="KW-1185">Reference proteome</keyword>
<evidence type="ECO:0000313" key="3">
    <source>
        <dbReference type="Proteomes" id="UP000054007"/>
    </source>
</evidence>
<reference evidence="2 3" key="1">
    <citation type="journal article" date="2015" name="Fungal Genet. Biol.">
        <title>Evolution of novel wood decay mechanisms in Agaricales revealed by the genome sequences of Fistulina hepatica and Cylindrobasidium torrendii.</title>
        <authorList>
            <person name="Floudas D."/>
            <person name="Held B.W."/>
            <person name="Riley R."/>
            <person name="Nagy L.G."/>
            <person name="Koehler G."/>
            <person name="Ransdell A.S."/>
            <person name="Younus H."/>
            <person name="Chow J."/>
            <person name="Chiniquy J."/>
            <person name="Lipzen A."/>
            <person name="Tritt A."/>
            <person name="Sun H."/>
            <person name="Haridas S."/>
            <person name="LaButti K."/>
            <person name="Ohm R.A."/>
            <person name="Kues U."/>
            <person name="Blanchette R.A."/>
            <person name="Grigoriev I.V."/>
            <person name="Minto R.E."/>
            <person name="Hibbett D.S."/>
        </authorList>
    </citation>
    <scope>NUCLEOTIDE SEQUENCE [LARGE SCALE GENOMIC DNA]</scope>
    <source>
        <strain evidence="2 3">FP15055 ss-10</strain>
    </source>
</reference>
<protein>
    <recommendedName>
        <fullName evidence="4">Family A G protein-coupled receptor-like protein</fullName>
    </recommendedName>
</protein>
<dbReference type="AlphaFoldDB" id="A0A0D7AWR5"/>
<keyword evidence="1" id="KW-0812">Transmembrane</keyword>
<evidence type="ECO:0000256" key="1">
    <source>
        <dbReference type="SAM" id="Phobius"/>
    </source>
</evidence>
<dbReference type="OrthoDB" id="2744793at2759"/>
<dbReference type="Proteomes" id="UP000054007">
    <property type="component" value="Unassembled WGS sequence"/>
</dbReference>
<dbReference type="EMBL" id="KN880746">
    <property type="protein sequence ID" value="KIY62818.1"/>
    <property type="molecule type" value="Genomic_DNA"/>
</dbReference>
<name>A0A0D7AWR5_9AGAR</name>
<keyword evidence="1" id="KW-0472">Membrane</keyword>
<evidence type="ECO:0008006" key="4">
    <source>
        <dbReference type="Google" id="ProtNLM"/>
    </source>
</evidence>
<feature type="transmembrane region" description="Helical" evidence="1">
    <location>
        <begin position="26"/>
        <end position="48"/>
    </location>
</feature>
<organism evidence="2 3">
    <name type="scientific">Cylindrobasidium torrendii FP15055 ss-10</name>
    <dbReference type="NCBI Taxonomy" id="1314674"/>
    <lineage>
        <taxon>Eukaryota</taxon>
        <taxon>Fungi</taxon>
        <taxon>Dikarya</taxon>
        <taxon>Basidiomycota</taxon>
        <taxon>Agaricomycotina</taxon>
        <taxon>Agaricomycetes</taxon>
        <taxon>Agaricomycetidae</taxon>
        <taxon>Agaricales</taxon>
        <taxon>Marasmiineae</taxon>
        <taxon>Physalacriaceae</taxon>
        <taxon>Cylindrobasidium</taxon>
    </lineage>
</organism>
<feature type="transmembrane region" description="Helical" evidence="1">
    <location>
        <begin position="151"/>
        <end position="171"/>
    </location>
</feature>
<sequence length="393" mass="43125">MSDASPAPLNDADQAVLRAISLRMSATLAGLFSESMLWSAYVVLFTYALRVQIKKRPFSLPAMFILGTTIILFISSSAIWSINMSAFFIVFLGTFSKNVDLDLASRYMALAQPTQAKFILPCEFLWLMNMLIADSVVIWRAWAIWKTSRKGRLLVLLPIVTLVVCFCFDVVTMDCLAKDKRATAIGSQLCEWAEPVAWASSLLTNVVSTVLIAIRAWSVTIAGYGSPNVNTHLAYRQHRRYIRESAIKSKGTKVLILLVESGLVYCIFWAVQVIIFFQPPADSALNYARLTLGGMNDQVSGIYPTIIIVLVSLQQSIQNHTREGMISFHIDSHHQVSAIPQLYDPSGMLETGAGSAVHRAGAPAVAEVVLKNSAHAGSSRSTIERESTVSSTA</sequence>
<accession>A0A0D7AWR5</accession>
<keyword evidence="1" id="KW-1133">Transmembrane helix</keyword>
<gene>
    <name evidence="2" type="ORF">CYLTODRAFT_494396</name>
</gene>